<dbReference type="SMART" id="SM00567">
    <property type="entry name" value="EZ_HEAT"/>
    <property type="match status" value="3"/>
</dbReference>
<feature type="chain" id="PRO_5026820709" evidence="6">
    <location>
        <begin position="24"/>
        <end position="1208"/>
    </location>
</feature>
<dbReference type="Gene3D" id="1.10.760.10">
    <property type="entry name" value="Cytochrome c-like domain"/>
    <property type="match status" value="1"/>
</dbReference>
<feature type="signal peptide" evidence="6">
    <location>
        <begin position="1"/>
        <end position="23"/>
    </location>
</feature>
<dbReference type="GO" id="GO:0020037">
    <property type="term" value="F:heme binding"/>
    <property type="evidence" value="ECO:0007669"/>
    <property type="project" value="InterPro"/>
</dbReference>
<dbReference type="Gene3D" id="2.120.10.30">
    <property type="entry name" value="TolB, C-terminal domain"/>
    <property type="match status" value="1"/>
</dbReference>
<dbReference type="SUPFAM" id="SSF50952">
    <property type="entry name" value="Soluble quinoprotein glucose dehydrogenase"/>
    <property type="match status" value="1"/>
</dbReference>
<feature type="domain" description="Cytochrome c" evidence="7">
    <location>
        <begin position="922"/>
        <end position="1060"/>
    </location>
</feature>
<dbReference type="InterPro" id="IPR055557">
    <property type="entry name" value="DUF7133"/>
</dbReference>
<evidence type="ECO:0000256" key="3">
    <source>
        <dbReference type="ARBA" id="ARBA00023004"/>
    </source>
</evidence>
<keyword evidence="6" id="KW-0732">Signal</keyword>
<keyword evidence="2 4" id="KW-0479">Metal-binding</keyword>
<dbReference type="PROSITE" id="PS51007">
    <property type="entry name" value="CYTC"/>
    <property type="match status" value="1"/>
</dbReference>
<dbReference type="PANTHER" id="PTHR33546:SF1">
    <property type="entry name" value="LARGE, MULTIFUNCTIONAL SECRETED PROTEIN"/>
    <property type="match status" value="1"/>
</dbReference>
<dbReference type="InterPro" id="IPR011989">
    <property type="entry name" value="ARM-like"/>
</dbReference>
<name>A0A6M5YK60_9BACT</name>
<evidence type="ECO:0000256" key="5">
    <source>
        <dbReference type="SAM" id="MobiDB-lite"/>
    </source>
</evidence>
<gene>
    <name evidence="8" type="ORF">FTUN_1199</name>
</gene>
<dbReference type="GO" id="GO:0046872">
    <property type="term" value="F:metal ion binding"/>
    <property type="evidence" value="ECO:0007669"/>
    <property type="project" value="UniProtKB-KW"/>
</dbReference>
<evidence type="ECO:0000256" key="6">
    <source>
        <dbReference type="SAM" id="SignalP"/>
    </source>
</evidence>
<dbReference type="SUPFAM" id="SSF48371">
    <property type="entry name" value="ARM repeat"/>
    <property type="match status" value="1"/>
</dbReference>
<dbReference type="Pfam" id="PF13646">
    <property type="entry name" value="HEAT_2"/>
    <property type="match status" value="1"/>
</dbReference>
<dbReference type="InterPro" id="IPR036909">
    <property type="entry name" value="Cyt_c-like_dom_sf"/>
</dbReference>
<keyword evidence="1 4" id="KW-0349">Heme</keyword>
<keyword evidence="3 4" id="KW-0408">Iron</keyword>
<dbReference type="InterPro" id="IPR013427">
    <property type="entry name" value="Haem-bd_dom_put"/>
</dbReference>
<dbReference type="InterPro" id="IPR011041">
    <property type="entry name" value="Quinoprot_gluc/sorb_DH_b-prop"/>
</dbReference>
<dbReference type="Proteomes" id="UP000503447">
    <property type="component" value="Chromosome"/>
</dbReference>
<dbReference type="AlphaFoldDB" id="A0A6M5YK60"/>
<dbReference type="GO" id="GO:0009055">
    <property type="term" value="F:electron transfer activity"/>
    <property type="evidence" value="ECO:0007669"/>
    <property type="project" value="InterPro"/>
</dbReference>
<evidence type="ECO:0000313" key="8">
    <source>
        <dbReference type="EMBL" id="QJW93691.1"/>
    </source>
</evidence>
<sequence>MRTLAYTSAFLAALGLTPSGAAAAPPLPAPPEFAQPQSPPKPEPFPVKYVDQGQFDPRLKGTALPEGFKAEIVIDAPDAINPVGMTFDPQGNLYVMEWCPDAVTGGKWFEVKETFRYKDGTTRQVATMKKFTTDLIKVFRYNAGTGLFDKPQTIIAEELPSSILWHEGYLYVTGRGTVRRWKQSRPNGPWDVRETVAQGFCGFHHHQVSGLTIGNDGLLYITSGDDDNVVEGSDGSRTTVLRTGAVFRCRPDGSKMETFSQGYRNPYRDIAYDDRFNFFHSDNDNEDGSKFMGCRIMHVAEGTDFGWRLALGARCCRPDNVRGAIAGELPGKVAPMIKTGRGSPAGLLIYHDTHVPEPYRGLLYYPDVFRKLVRAYKVAPDGSTFKITNELEFMKSDDPLFRPCQMVTGPDGAMYVCDWRTNSGGAGKLSGDGVNGRIYRVTWTGTKDSPAFPRRGMDSWAKITKLTDVELLKTLAAPDLTDRVLARKELVRRGPAARDLVLKKFVSGGLDGNARLVAIGVLTASWGPDVEDLFRLLVNDEAADVRRLALEGMAYHAKPKDGRVYEALVKALADHDPAVRRAAALGIGRLGHDGSGETLVNSLRHDADADAYLKDAYVRGIEKLGKPGIDALLALAQSGNDKDKDLAVAVFLGLRTRPAADAIPELMLHPHVTADQREALIRSYSNYQTDPPVSLEPLAEYLAKRPNEPVPVLLAAVDTFTASGDALAPKATQIVLNLLDRPDESTRISAIIGIESARLAAAAPKLTEFITDPSRTQVERVAAVKALRVLGAKSAVEPIKTVLAGQHPAALKAEVLRTLAALDIATARAAAEPLLDQPDPQLLAEAVAVLTATKTGTKLVGERYRAKKLPRDFFPQVNDALNKFADDPALAGLRADVLRGGLLLSLEPSQVDRVRTEVSKKGNPQRGKELYLNTKLLACASCHRMEGVGGIVGPDLTRLWDTMTVEKILESVVDPSKEIKEGFQTYRLTTADGQVFTGLKVKEDAKEVIVRDSNGRDHRVARDEVEALTPSKLSLMPDNVASQLSYDQFIDLLAFLKSKKEQESLRGLVVDATAAGPFPNTARPLNAISAGEWKPRAAGANGTFAVQPASSGGPEVTFLRAYVFAPKRQKATVAIESDTPWSVSVNGSDLVPKPESETELKEGWNVLVVKVAHGLKPATLSVRVNCEGVRTASKPDTAPVANAGTGGR</sequence>
<accession>A0A6M5YK60</accession>
<proteinExistence type="predicted"/>
<dbReference type="InterPro" id="IPR004155">
    <property type="entry name" value="PBS_lyase_HEAT"/>
</dbReference>
<keyword evidence="8" id="KW-0378">Hydrolase</keyword>
<dbReference type="GO" id="GO:0016787">
    <property type="term" value="F:hydrolase activity"/>
    <property type="evidence" value="ECO:0007669"/>
    <property type="project" value="UniProtKB-KW"/>
</dbReference>
<evidence type="ECO:0000256" key="4">
    <source>
        <dbReference type="PROSITE-ProRule" id="PRU00433"/>
    </source>
</evidence>
<dbReference type="PANTHER" id="PTHR33546">
    <property type="entry name" value="LARGE, MULTIFUNCTIONAL SECRETED PROTEIN-RELATED"/>
    <property type="match status" value="1"/>
</dbReference>
<dbReference type="InterPro" id="IPR013428">
    <property type="entry name" value="Membrane-bound_put_N"/>
</dbReference>
<dbReference type="InterPro" id="IPR009056">
    <property type="entry name" value="Cyt_c-like_dom"/>
</dbReference>
<feature type="compositionally biased region" description="Pro residues" evidence="5">
    <location>
        <begin position="25"/>
        <end position="45"/>
    </location>
</feature>
<dbReference type="SUPFAM" id="SSF46626">
    <property type="entry name" value="Cytochrome c"/>
    <property type="match status" value="1"/>
</dbReference>
<dbReference type="Gene3D" id="1.25.10.10">
    <property type="entry name" value="Leucine-rich Repeat Variant"/>
    <property type="match status" value="2"/>
</dbReference>
<dbReference type="Pfam" id="PF23500">
    <property type="entry name" value="DUF7133"/>
    <property type="match status" value="1"/>
</dbReference>
<evidence type="ECO:0000256" key="2">
    <source>
        <dbReference type="ARBA" id="ARBA00022723"/>
    </source>
</evidence>
<dbReference type="KEGG" id="ftj:FTUN_1199"/>
<dbReference type="NCBIfam" id="TIGR02604">
    <property type="entry name" value="Piru_Ver_Nterm"/>
    <property type="match status" value="1"/>
</dbReference>
<evidence type="ECO:0000313" key="9">
    <source>
        <dbReference type="Proteomes" id="UP000503447"/>
    </source>
</evidence>
<dbReference type="InterPro" id="IPR016024">
    <property type="entry name" value="ARM-type_fold"/>
</dbReference>
<organism evidence="8 9">
    <name type="scientific">Frigoriglobus tundricola</name>
    <dbReference type="NCBI Taxonomy" id="2774151"/>
    <lineage>
        <taxon>Bacteria</taxon>
        <taxon>Pseudomonadati</taxon>
        <taxon>Planctomycetota</taxon>
        <taxon>Planctomycetia</taxon>
        <taxon>Gemmatales</taxon>
        <taxon>Gemmataceae</taxon>
        <taxon>Frigoriglobus</taxon>
    </lineage>
</organism>
<dbReference type="InterPro" id="IPR011042">
    <property type="entry name" value="6-blade_b-propeller_TolB-like"/>
</dbReference>
<evidence type="ECO:0000259" key="7">
    <source>
        <dbReference type="PROSITE" id="PS51007"/>
    </source>
</evidence>
<dbReference type="NCBIfam" id="TIGR02603">
    <property type="entry name" value="CxxCH_TIGR02603"/>
    <property type="match status" value="1"/>
</dbReference>
<dbReference type="EMBL" id="CP053452">
    <property type="protein sequence ID" value="QJW93691.1"/>
    <property type="molecule type" value="Genomic_DNA"/>
</dbReference>
<feature type="region of interest" description="Disordered" evidence="5">
    <location>
        <begin position="22"/>
        <end position="45"/>
    </location>
</feature>
<keyword evidence="9" id="KW-1185">Reference proteome</keyword>
<protein>
    <submittedName>
        <fullName evidence="8">Beta-propeller-type glycoside hydrolase</fullName>
    </submittedName>
</protein>
<evidence type="ECO:0000256" key="1">
    <source>
        <dbReference type="ARBA" id="ARBA00022617"/>
    </source>
</evidence>
<reference evidence="9" key="1">
    <citation type="submission" date="2020-05" db="EMBL/GenBank/DDBJ databases">
        <title>Frigoriglobus tundricola gen. nov., sp. nov., a psychrotolerant cellulolytic planctomycete of the family Gemmataceae with two divergent copies of 16S rRNA gene.</title>
        <authorList>
            <person name="Kulichevskaya I.S."/>
            <person name="Ivanova A.A."/>
            <person name="Naumoff D.G."/>
            <person name="Beletsky A.V."/>
            <person name="Rijpstra W.I.C."/>
            <person name="Sinninghe Damste J.S."/>
            <person name="Mardanov A.V."/>
            <person name="Ravin N.V."/>
            <person name="Dedysh S.N."/>
        </authorList>
    </citation>
    <scope>NUCLEOTIDE SEQUENCE [LARGE SCALE GENOMIC DNA]</scope>
    <source>
        <strain evidence="9">PL17</strain>
    </source>
</reference>
<dbReference type="RefSeq" id="WP_171469843.1">
    <property type="nucleotide sequence ID" value="NZ_CP053452.2"/>
</dbReference>